<gene>
    <name evidence="2" type="ORF">D9613_012323</name>
</gene>
<feature type="transmembrane region" description="Helical" evidence="1">
    <location>
        <begin position="97"/>
        <end position="119"/>
    </location>
</feature>
<evidence type="ECO:0000313" key="3">
    <source>
        <dbReference type="Proteomes" id="UP000521872"/>
    </source>
</evidence>
<evidence type="ECO:0000256" key="1">
    <source>
        <dbReference type="SAM" id="Phobius"/>
    </source>
</evidence>
<evidence type="ECO:0000313" key="2">
    <source>
        <dbReference type="EMBL" id="KAF4609470.1"/>
    </source>
</evidence>
<proteinExistence type="predicted"/>
<keyword evidence="1" id="KW-0472">Membrane</keyword>
<accession>A0A8H4QEG2</accession>
<comment type="caution">
    <text evidence="2">The sequence shown here is derived from an EMBL/GenBank/DDBJ whole genome shotgun (WGS) entry which is preliminary data.</text>
</comment>
<keyword evidence="1" id="KW-1133">Transmembrane helix</keyword>
<feature type="transmembrane region" description="Helical" evidence="1">
    <location>
        <begin position="131"/>
        <end position="154"/>
    </location>
</feature>
<feature type="transmembrane region" description="Helical" evidence="1">
    <location>
        <begin position="64"/>
        <end position="85"/>
    </location>
</feature>
<keyword evidence="1" id="KW-0812">Transmembrane</keyword>
<keyword evidence="3" id="KW-1185">Reference proteome</keyword>
<dbReference type="AlphaFoldDB" id="A0A8H4QEG2"/>
<reference evidence="2 3" key="1">
    <citation type="submission" date="2019-12" db="EMBL/GenBank/DDBJ databases">
        <authorList>
            <person name="Floudas D."/>
            <person name="Bentzer J."/>
            <person name="Ahren D."/>
            <person name="Johansson T."/>
            <person name="Persson P."/>
            <person name="Tunlid A."/>
        </authorList>
    </citation>
    <scope>NUCLEOTIDE SEQUENCE [LARGE SCALE GENOMIC DNA]</scope>
    <source>
        <strain evidence="2 3">CBS 102.39</strain>
    </source>
</reference>
<dbReference type="Proteomes" id="UP000521872">
    <property type="component" value="Unassembled WGS sequence"/>
</dbReference>
<dbReference type="EMBL" id="JAACJL010000061">
    <property type="protein sequence ID" value="KAF4609470.1"/>
    <property type="molecule type" value="Genomic_DNA"/>
</dbReference>
<protein>
    <submittedName>
        <fullName evidence="2">Uncharacterized protein</fullName>
    </submittedName>
</protein>
<sequence length="207" mass="23534">MSESRMQTFRVVESEPEASLHPRAIWEHWQKHVIWDPRTYYGALESCAATIYLFSLYQRPFEPFMVILATIILCVVIPLHWFSNYRRASNILTSARTHLFALLCLTVLLFIGQIFYMTLARPYCQYSGCDLIDLLTTLGWIAAVISTAAAFVVFKASTSRKKDPLMAELPSPVDLEDDSRHALWSGTADIADAIEDDSLEPEGQLRL</sequence>
<name>A0A8H4QEG2_9AGAR</name>
<organism evidence="2 3">
    <name type="scientific">Agrocybe pediades</name>
    <dbReference type="NCBI Taxonomy" id="84607"/>
    <lineage>
        <taxon>Eukaryota</taxon>
        <taxon>Fungi</taxon>
        <taxon>Dikarya</taxon>
        <taxon>Basidiomycota</taxon>
        <taxon>Agaricomycotina</taxon>
        <taxon>Agaricomycetes</taxon>
        <taxon>Agaricomycetidae</taxon>
        <taxon>Agaricales</taxon>
        <taxon>Agaricineae</taxon>
        <taxon>Strophariaceae</taxon>
        <taxon>Agrocybe</taxon>
    </lineage>
</organism>